<keyword evidence="2 5" id="KW-0378">Hydrolase</keyword>
<evidence type="ECO:0000256" key="2">
    <source>
        <dbReference type="ARBA" id="ARBA00022801"/>
    </source>
</evidence>
<gene>
    <name evidence="5" type="primary">ykfC</name>
    <name evidence="5" type="ORF">PAECIP111802_02965</name>
</gene>
<dbReference type="Pfam" id="PF18348">
    <property type="entry name" value="SH3_16"/>
    <property type="match status" value="1"/>
</dbReference>
<evidence type="ECO:0000313" key="5">
    <source>
        <dbReference type="EMBL" id="CAG7643169.1"/>
    </source>
</evidence>
<dbReference type="EC" id="3.4.14.13" evidence="5"/>
<feature type="domain" description="NlpC/P60" evidence="4">
    <location>
        <begin position="184"/>
        <end position="309"/>
    </location>
</feature>
<keyword evidence="6" id="KW-1185">Reference proteome</keyword>
<dbReference type="Proteomes" id="UP000730618">
    <property type="component" value="Unassembled WGS sequence"/>
</dbReference>
<dbReference type="GO" id="GO:0016787">
    <property type="term" value="F:hydrolase activity"/>
    <property type="evidence" value="ECO:0007669"/>
    <property type="project" value="UniProtKB-KW"/>
</dbReference>
<dbReference type="InterPro" id="IPR057812">
    <property type="entry name" value="SH3_YKFC_2nd"/>
</dbReference>
<evidence type="ECO:0000256" key="3">
    <source>
        <dbReference type="ARBA" id="ARBA00022807"/>
    </source>
</evidence>
<dbReference type="PROSITE" id="PS51935">
    <property type="entry name" value="NLPC_P60"/>
    <property type="match status" value="1"/>
</dbReference>
<dbReference type="RefSeq" id="WP_218099285.1">
    <property type="nucleotide sequence ID" value="NZ_CAJVCE010000007.1"/>
</dbReference>
<protein>
    <submittedName>
        <fullName evidence="5">Gamma-D-glutamyl-L-lysine dipeptidyl-peptidase</fullName>
        <ecNumber evidence="5">3.4.14.13</ecNumber>
    </submittedName>
</protein>
<comment type="caution">
    <text evidence="5">The sequence shown here is derived from an EMBL/GenBank/DDBJ whole genome shotgun (WGS) entry which is preliminary data.</text>
</comment>
<evidence type="ECO:0000259" key="4">
    <source>
        <dbReference type="PROSITE" id="PS51935"/>
    </source>
</evidence>
<dbReference type="InterPro" id="IPR051202">
    <property type="entry name" value="Peptidase_C40"/>
</dbReference>
<proteinExistence type="predicted"/>
<reference evidence="5 6" key="1">
    <citation type="submission" date="2021-06" db="EMBL/GenBank/DDBJ databases">
        <authorList>
            <person name="Criscuolo A."/>
        </authorList>
    </citation>
    <scope>NUCLEOTIDE SEQUENCE [LARGE SCALE GENOMIC DNA]</scope>
    <source>
        <strain evidence="6">CIP 111802</strain>
    </source>
</reference>
<dbReference type="PANTHER" id="PTHR47053:SF3">
    <property type="entry name" value="GAMMA-D-GLUTAMYL-L-LYSINE DIPEPTIDYL-PEPTIDASE"/>
    <property type="match status" value="1"/>
</dbReference>
<organism evidence="5 6">
    <name type="scientific">Paenibacillus allorhizosphaerae</name>
    <dbReference type="NCBI Taxonomy" id="2849866"/>
    <lineage>
        <taxon>Bacteria</taxon>
        <taxon>Bacillati</taxon>
        <taxon>Bacillota</taxon>
        <taxon>Bacilli</taxon>
        <taxon>Bacillales</taxon>
        <taxon>Paenibacillaceae</taxon>
        <taxon>Paenibacillus</taxon>
    </lineage>
</organism>
<dbReference type="InterPro" id="IPR000064">
    <property type="entry name" value="NLP_P60_dom"/>
</dbReference>
<evidence type="ECO:0000256" key="1">
    <source>
        <dbReference type="ARBA" id="ARBA00022670"/>
    </source>
</evidence>
<dbReference type="PANTHER" id="PTHR47053">
    <property type="entry name" value="MUREIN DD-ENDOPEPTIDASE MEPH-RELATED"/>
    <property type="match status" value="1"/>
</dbReference>
<dbReference type="Pfam" id="PF23795">
    <property type="entry name" value="SH3_YKFC_2nd"/>
    <property type="match status" value="1"/>
</dbReference>
<dbReference type="InterPro" id="IPR041382">
    <property type="entry name" value="SH3_16"/>
</dbReference>
<name>A0ABM8VHX6_9BACL</name>
<keyword evidence="1" id="KW-0645">Protease</keyword>
<dbReference type="EMBL" id="CAJVCE010000007">
    <property type="protein sequence ID" value="CAG7643169.1"/>
    <property type="molecule type" value="Genomic_DNA"/>
</dbReference>
<accession>A0ABM8VHX6</accession>
<evidence type="ECO:0000313" key="6">
    <source>
        <dbReference type="Proteomes" id="UP000730618"/>
    </source>
</evidence>
<keyword evidence="3" id="KW-0788">Thiol protease</keyword>
<dbReference type="Pfam" id="PF00877">
    <property type="entry name" value="NLPC_P60"/>
    <property type="match status" value="1"/>
</dbReference>
<sequence>MSGSRKMQVAVSVATVWTSPESPRPLDEPATANPANIEGWLASMTLEDKLDLSDANRVQTQLLYGSEVTVTEEKGEWVSVRIPDQLTSKNMLGYPGWLPKRQLTHAPDTTTGGIWAEVVSPRAGLQSRSGAAPIQISYLTRLPVIETAGEEIIVRTPDDGIGVLAAKDVRIIGDGIGQQAPEHLHAGFRIVDQAMSFLGLPYLWGGMSAFGYDCSGFACSMYKSQGILIPRDASDQAREGRAIANESLEPGDLLFFAHDKGKGRVHHVGIYAGGNRMLHSPDSKGAVELVELSGFRLAEEHCTSRRYWT</sequence>